<feature type="domain" description="Expansin-like EG45" evidence="3">
    <location>
        <begin position="48"/>
        <end position="141"/>
    </location>
</feature>
<evidence type="ECO:0000313" key="4">
    <source>
        <dbReference type="EMBL" id="KAF2156157.1"/>
    </source>
</evidence>
<dbReference type="AlphaFoldDB" id="A0A9P4J689"/>
<dbReference type="CDD" id="cd22271">
    <property type="entry name" value="DPBB_EXP_N-like"/>
    <property type="match status" value="1"/>
</dbReference>
<dbReference type="NCBIfam" id="NF041144">
    <property type="entry name" value="expansin_EXLX1"/>
    <property type="match status" value="1"/>
</dbReference>
<dbReference type="Gene3D" id="2.40.40.10">
    <property type="entry name" value="RlpA-like domain"/>
    <property type="match status" value="1"/>
</dbReference>
<dbReference type="InterPro" id="IPR036908">
    <property type="entry name" value="RlpA-like_sf"/>
</dbReference>
<name>A0A9P4J689_9PEZI</name>
<protein>
    <submittedName>
        <fullName evidence="4">Carbohydrate-binding module family 63 protein</fullName>
    </submittedName>
</protein>
<organism evidence="4 5">
    <name type="scientific">Myriangium duriaei CBS 260.36</name>
    <dbReference type="NCBI Taxonomy" id="1168546"/>
    <lineage>
        <taxon>Eukaryota</taxon>
        <taxon>Fungi</taxon>
        <taxon>Dikarya</taxon>
        <taxon>Ascomycota</taxon>
        <taxon>Pezizomycotina</taxon>
        <taxon>Dothideomycetes</taxon>
        <taxon>Dothideomycetidae</taxon>
        <taxon>Myriangiales</taxon>
        <taxon>Myriangiaceae</taxon>
        <taxon>Myriangium</taxon>
    </lineage>
</organism>
<proteinExistence type="predicted"/>
<reference evidence="4" key="1">
    <citation type="journal article" date="2020" name="Stud. Mycol.">
        <title>101 Dothideomycetes genomes: a test case for predicting lifestyles and emergence of pathogens.</title>
        <authorList>
            <person name="Haridas S."/>
            <person name="Albert R."/>
            <person name="Binder M."/>
            <person name="Bloem J."/>
            <person name="Labutti K."/>
            <person name="Salamov A."/>
            <person name="Andreopoulos B."/>
            <person name="Baker S."/>
            <person name="Barry K."/>
            <person name="Bills G."/>
            <person name="Bluhm B."/>
            <person name="Cannon C."/>
            <person name="Castanera R."/>
            <person name="Culley D."/>
            <person name="Daum C."/>
            <person name="Ezra D."/>
            <person name="Gonzalez J."/>
            <person name="Henrissat B."/>
            <person name="Kuo A."/>
            <person name="Liang C."/>
            <person name="Lipzen A."/>
            <person name="Lutzoni F."/>
            <person name="Magnuson J."/>
            <person name="Mondo S."/>
            <person name="Nolan M."/>
            <person name="Ohm R."/>
            <person name="Pangilinan J."/>
            <person name="Park H.-J."/>
            <person name="Ramirez L."/>
            <person name="Alfaro M."/>
            <person name="Sun H."/>
            <person name="Tritt A."/>
            <person name="Yoshinaga Y."/>
            <person name="Zwiers L.-H."/>
            <person name="Turgeon B."/>
            <person name="Goodwin S."/>
            <person name="Spatafora J."/>
            <person name="Crous P."/>
            <person name="Grigoriev I."/>
        </authorList>
    </citation>
    <scope>NUCLEOTIDE SEQUENCE</scope>
    <source>
        <strain evidence="4">CBS 260.36</strain>
    </source>
</reference>
<evidence type="ECO:0000256" key="1">
    <source>
        <dbReference type="ARBA" id="ARBA00022729"/>
    </source>
</evidence>
<sequence>MLVFISFLTLLAAQLMCFAGAAVLETRDLEARQSQSGRMTFYGGNVQGGACSFSTYTLPAGIYGTALSGANWNSAANCGGCIQVHGPNGKTITAMIVDECPECPTNALDLFQNAFSQLADPSVGVLNNVGWTYVPCPTSIGKLQIHMKSGVSQYWFSAQVVNGRRRTDKLEVSVDGGKTWLQTTRQTYNFFEISSGIGATTATIRVTSKTGTTVTVSNVPMQGDAVVTASSNYA</sequence>
<dbReference type="Gene3D" id="2.60.40.760">
    <property type="entry name" value="Expansin, cellulose-binding-like domain"/>
    <property type="match status" value="1"/>
</dbReference>
<accession>A0A9P4J689</accession>
<dbReference type="EMBL" id="ML996082">
    <property type="protein sequence ID" value="KAF2156157.1"/>
    <property type="molecule type" value="Genomic_DNA"/>
</dbReference>
<dbReference type="InterPro" id="IPR007112">
    <property type="entry name" value="Expansin/allergen_DPBB_dom"/>
</dbReference>
<dbReference type="PANTHER" id="PTHR31836">
    <property type="match status" value="1"/>
</dbReference>
<dbReference type="OrthoDB" id="406505at2759"/>
<feature type="chain" id="PRO_5040202641" evidence="2">
    <location>
        <begin position="22"/>
        <end position="234"/>
    </location>
</feature>
<comment type="caution">
    <text evidence="4">The sequence shown here is derived from an EMBL/GenBank/DDBJ whole genome shotgun (WGS) entry which is preliminary data.</text>
</comment>
<dbReference type="InterPro" id="IPR049818">
    <property type="entry name" value="Expansin_EXLX1-like"/>
</dbReference>
<feature type="signal peptide" evidence="2">
    <location>
        <begin position="1"/>
        <end position="21"/>
    </location>
</feature>
<dbReference type="PROSITE" id="PS50842">
    <property type="entry name" value="EXPANSIN_EG45"/>
    <property type="match status" value="1"/>
</dbReference>
<evidence type="ECO:0000259" key="3">
    <source>
        <dbReference type="PROSITE" id="PS50842"/>
    </source>
</evidence>
<dbReference type="SUPFAM" id="SSF50685">
    <property type="entry name" value="Barwin-like endoglucanases"/>
    <property type="match status" value="1"/>
</dbReference>
<keyword evidence="1 2" id="KW-0732">Signal</keyword>
<evidence type="ECO:0000313" key="5">
    <source>
        <dbReference type="Proteomes" id="UP000799439"/>
    </source>
</evidence>
<dbReference type="SUPFAM" id="SSF49590">
    <property type="entry name" value="PHL pollen allergen"/>
    <property type="match status" value="1"/>
</dbReference>
<dbReference type="PANTHER" id="PTHR31836:SF21">
    <property type="entry name" value="EXPANSIN-LIKE PROTEIN 7"/>
    <property type="match status" value="1"/>
</dbReference>
<dbReference type="InterPro" id="IPR036749">
    <property type="entry name" value="Expansin_CBD_sf"/>
</dbReference>
<gene>
    <name evidence="4" type="ORF">K461DRAFT_310674</name>
</gene>
<dbReference type="InterPro" id="IPR051477">
    <property type="entry name" value="Expansin_CellWall"/>
</dbReference>
<evidence type="ECO:0000256" key="2">
    <source>
        <dbReference type="SAM" id="SignalP"/>
    </source>
</evidence>
<keyword evidence="5" id="KW-1185">Reference proteome</keyword>
<dbReference type="Proteomes" id="UP000799439">
    <property type="component" value="Unassembled WGS sequence"/>
</dbReference>